<organism evidence="1 2">
    <name type="scientific">Tanacetum coccineum</name>
    <dbReference type="NCBI Taxonomy" id="301880"/>
    <lineage>
        <taxon>Eukaryota</taxon>
        <taxon>Viridiplantae</taxon>
        <taxon>Streptophyta</taxon>
        <taxon>Embryophyta</taxon>
        <taxon>Tracheophyta</taxon>
        <taxon>Spermatophyta</taxon>
        <taxon>Magnoliopsida</taxon>
        <taxon>eudicotyledons</taxon>
        <taxon>Gunneridae</taxon>
        <taxon>Pentapetalae</taxon>
        <taxon>asterids</taxon>
        <taxon>campanulids</taxon>
        <taxon>Asterales</taxon>
        <taxon>Asteraceae</taxon>
        <taxon>Asteroideae</taxon>
        <taxon>Anthemideae</taxon>
        <taxon>Anthemidinae</taxon>
        <taxon>Tanacetum</taxon>
    </lineage>
</organism>
<comment type="caution">
    <text evidence="1">The sequence shown here is derived from an EMBL/GenBank/DDBJ whole genome shotgun (WGS) entry which is preliminary data.</text>
</comment>
<name>A0ABQ5BMW3_9ASTR</name>
<dbReference type="EMBL" id="BQNB010013373">
    <property type="protein sequence ID" value="GJT15132.1"/>
    <property type="molecule type" value="Genomic_DNA"/>
</dbReference>
<protein>
    <submittedName>
        <fullName evidence="1">Uncharacterized protein</fullName>
    </submittedName>
</protein>
<dbReference type="Proteomes" id="UP001151760">
    <property type="component" value="Unassembled WGS sequence"/>
</dbReference>
<evidence type="ECO:0000313" key="1">
    <source>
        <dbReference type="EMBL" id="GJT15132.1"/>
    </source>
</evidence>
<keyword evidence="2" id="KW-1185">Reference proteome</keyword>
<proteinExistence type="predicted"/>
<reference evidence="1" key="2">
    <citation type="submission" date="2022-01" db="EMBL/GenBank/DDBJ databases">
        <authorList>
            <person name="Yamashiro T."/>
            <person name="Shiraishi A."/>
            <person name="Satake H."/>
            <person name="Nakayama K."/>
        </authorList>
    </citation>
    <scope>NUCLEOTIDE SEQUENCE</scope>
</reference>
<gene>
    <name evidence="1" type="ORF">Tco_0873838</name>
</gene>
<accession>A0ABQ5BMW3</accession>
<evidence type="ECO:0000313" key="2">
    <source>
        <dbReference type="Proteomes" id="UP001151760"/>
    </source>
</evidence>
<sequence>MTHPHPNRRFVPQAVLTRSGKINTAGASVNTVRVKDTTARNRAVVNENKEKEVNVVKASTCWVWKAKNSSESNTFKKYSYIDARGRSKSIIAWIPKRVQFSYFMCRATHSRRSTKKKELLTVATIAEGVVKKKQFIDSGCSRNITGNKCYLTEYEDYDKDVEERFNMNNVASSYTVPDGHSTKFLKDHPQDQVIGSLKIPVQTRKMNKINKEHGLISLVHKLRRTNPQDFQNCLFACFLSQMEPKKPVQALKDPSWVEAMQDELL</sequence>
<reference evidence="1" key="1">
    <citation type="journal article" date="2022" name="Int. J. Mol. Sci.">
        <title>Draft Genome of Tanacetum Coccineum: Genomic Comparison of Closely Related Tanacetum-Family Plants.</title>
        <authorList>
            <person name="Yamashiro T."/>
            <person name="Shiraishi A."/>
            <person name="Nakayama K."/>
            <person name="Satake H."/>
        </authorList>
    </citation>
    <scope>NUCLEOTIDE SEQUENCE</scope>
</reference>